<reference evidence="2 3" key="1">
    <citation type="submission" date="2015-08" db="EMBL/GenBank/DDBJ databases">
        <authorList>
            <person name="Babu N.S."/>
            <person name="Beckwith C.J."/>
            <person name="Beseler K.G."/>
            <person name="Brison A."/>
            <person name="Carone J.V."/>
            <person name="Caskin T.P."/>
            <person name="Diamond M."/>
            <person name="Durham M.E."/>
            <person name="Foxe J.M."/>
            <person name="Go M."/>
            <person name="Henderson B.A."/>
            <person name="Jones I.B."/>
            <person name="McGettigan J.A."/>
            <person name="Micheletti S.J."/>
            <person name="Nasrallah M.E."/>
            <person name="Ortiz D."/>
            <person name="Piller C.R."/>
            <person name="Privatt S.R."/>
            <person name="Schneider S.L."/>
            <person name="Sharp S."/>
            <person name="Smith T.C."/>
            <person name="Stanton J.D."/>
            <person name="Ullery H.E."/>
            <person name="Wilson R.J."/>
            <person name="Serrano M.G."/>
            <person name="Buck G."/>
            <person name="Lee V."/>
            <person name="Wang Y."/>
            <person name="Carvalho R."/>
            <person name="Voegtly L."/>
            <person name="Shi R."/>
            <person name="Duckworth R."/>
            <person name="Johnson A."/>
            <person name="Loviza R."/>
            <person name="Walstead R."/>
            <person name="Shah Z."/>
            <person name="Kiflezghi M."/>
            <person name="Wade K."/>
            <person name="Ball S.L."/>
            <person name="Bradley K.W."/>
            <person name="Asai D.J."/>
            <person name="Bowman C.A."/>
            <person name="Russell D.A."/>
            <person name="Pope W.H."/>
            <person name="Jacobs-Sera D."/>
            <person name="Hendrix R.W."/>
            <person name="Hatfull G.F."/>
        </authorList>
    </citation>
    <scope>NUCLEOTIDE SEQUENCE [LARGE SCALE GENOMIC DNA]</scope>
    <source>
        <strain evidence="2 3">DSM 27648</strain>
    </source>
</reference>
<evidence type="ECO:0000256" key="1">
    <source>
        <dbReference type="SAM" id="Phobius"/>
    </source>
</evidence>
<gene>
    <name evidence="2" type="ORF">AKJ09_00745</name>
</gene>
<name>A0A0K1PKZ9_9BACT</name>
<keyword evidence="1" id="KW-0472">Membrane</keyword>
<evidence type="ECO:0008006" key="4">
    <source>
        <dbReference type="Google" id="ProtNLM"/>
    </source>
</evidence>
<dbReference type="OrthoDB" id="5514190at2"/>
<sequence>MMPAGSRATRGAVYVEFMIAVVPLFMVFWGLMQLNGFLVADLVTRHAAVNAVRAAIVCDSDEKTKGESGAVECATEAAKMTTKAVQSIETTTVTVRGASESGNAPVIAQVSATYHCQVPLMARVVCGGSDSRVIVREATLPNQGHYYKF</sequence>
<dbReference type="RefSeq" id="WP_146645738.1">
    <property type="nucleotide sequence ID" value="NZ_CP012333.1"/>
</dbReference>
<organism evidence="2 3">
    <name type="scientific">Labilithrix luteola</name>
    <dbReference type="NCBI Taxonomy" id="1391654"/>
    <lineage>
        <taxon>Bacteria</taxon>
        <taxon>Pseudomonadati</taxon>
        <taxon>Myxococcota</taxon>
        <taxon>Polyangia</taxon>
        <taxon>Polyangiales</taxon>
        <taxon>Labilitrichaceae</taxon>
        <taxon>Labilithrix</taxon>
    </lineage>
</organism>
<evidence type="ECO:0000313" key="2">
    <source>
        <dbReference type="EMBL" id="AKU94081.1"/>
    </source>
</evidence>
<keyword evidence="1" id="KW-1133">Transmembrane helix</keyword>
<dbReference type="Proteomes" id="UP000064967">
    <property type="component" value="Chromosome"/>
</dbReference>
<keyword evidence="1" id="KW-0812">Transmembrane</keyword>
<dbReference type="AlphaFoldDB" id="A0A0K1PKZ9"/>
<keyword evidence="3" id="KW-1185">Reference proteome</keyword>
<dbReference type="EMBL" id="CP012333">
    <property type="protein sequence ID" value="AKU94081.1"/>
    <property type="molecule type" value="Genomic_DNA"/>
</dbReference>
<dbReference type="STRING" id="1391654.AKJ09_00745"/>
<proteinExistence type="predicted"/>
<accession>A0A0K1PKZ9</accession>
<evidence type="ECO:0000313" key="3">
    <source>
        <dbReference type="Proteomes" id="UP000064967"/>
    </source>
</evidence>
<protein>
    <recommendedName>
        <fullName evidence="4">TadZ/CpaE protein</fullName>
    </recommendedName>
</protein>
<dbReference type="KEGG" id="llu:AKJ09_00745"/>
<feature type="transmembrane region" description="Helical" evidence="1">
    <location>
        <begin position="12"/>
        <end position="32"/>
    </location>
</feature>